<keyword evidence="8 10" id="KW-1133">Transmembrane helix</keyword>
<dbReference type="Proteomes" id="UP001327459">
    <property type="component" value="Chromosome"/>
</dbReference>
<dbReference type="InterPro" id="IPR000515">
    <property type="entry name" value="MetI-like"/>
</dbReference>
<keyword evidence="7 10" id="KW-0812">Transmembrane</keyword>
<organism evidence="13 14">
    <name type="scientific">Guyparkeria halophila</name>
    <dbReference type="NCBI Taxonomy" id="47960"/>
    <lineage>
        <taxon>Bacteria</taxon>
        <taxon>Pseudomonadati</taxon>
        <taxon>Pseudomonadota</taxon>
        <taxon>Gammaproteobacteria</taxon>
        <taxon>Chromatiales</taxon>
        <taxon>Thioalkalibacteraceae</taxon>
        <taxon>Guyparkeria</taxon>
    </lineage>
</organism>
<dbReference type="RefSeq" id="WP_322521685.1">
    <property type="nucleotide sequence ID" value="NZ_CP140153.1"/>
</dbReference>
<proteinExistence type="inferred from homology"/>
<evidence type="ECO:0000256" key="7">
    <source>
        <dbReference type="ARBA" id="ARBA00022692"/>
    </source>
</evidence>
<comment type="similarity">
    <text evidence="3 11">Belongs to the binding-protein-dependent transport system permease family. CysTW subfamily.</text>
</comment>
<dbReference type="PANTHER" id="PTHR30183:SF8">
    <property type="entry name" value="MOLYBDENUM TRANSPORT SYSTEM PERMEASE"/>
    <property type="match status" value="1"/>
</dbReference>
<feature type="transmembrane region" description="Helical" evidence="10">
    <location>
        <begin position="12"/>
        <end position="36"/>
    </location>
</feature>
<evidence type="ECO:0000256" key="8">
    <source>
        <dbReference type="ARBA" id="ARBA00022989"/>
    </source>
</evidence>
<evidence type="ECO:0000256" key="5">
    <source>
        <dbReference type="ARBA" id="ARBA00022475"/>
    </source>
</evidence>
<dbReference type="InterPro" id="IPR035906">
    <property type="entry name" value="MetI-like_sf"/>
</dbReference>
<feature type="domain" description="ABC transmembrane type-1" evidence="12">
    <location>
        <begin position="13"/>
        <end position="221"/>
    </location>
</feature>
<evidence type="ECO:0000256" key="1">
    <source>
        <dbReference type="ARBA" id="ARBA00002949"/>
    </source>
</evidence>
<keyword evidence="14" id="KW-1185">Reference proteome</keyword>
<reference evidence="13 14" key="1">
    <citation type="submission" date="2023-11" db="EMBL/GenBank/DDBJ databases">
        <title>MicrobeMod: A computational toolkit for identifying prokaryotic methylation and restriction-modification with nanopore sequencing.</title>
        <authorList>
            <person name="Crits-Christoph A."/>
            <person name="Kang S.C."/>
            <person name="Lee H."/>
            <person name="Ostrov N."/>
        </authorList>
    </citation>
    <scope>NUCLEOTIDE SEQUENCE [LARGE SCALE GENOMIC DNA]</scope>
    <source>
        <strain evidence="13 14">ATCC 49870</strain>
    </source>
</reference>
<feature type="transmembrane region" description="Helical" evidence="10">
    <location>
        <begin position="48"/>
        <end position="71"/>
    </location>
</feature>
<dbReference type="CDD" id="cd06261">
    <property type="entry name" value="TM_PBP2"/>
    <property type="match status" value="1"/>
</dbReference>
<evidence type="ECO:0000313" key="14">
    <source>
        <dbReference type="Proteomes" id="UP001327459"/>
    </source>
</evidence>
<name>A0ABZ0YWZ2_9GAMM</name>
<comment type="function">
    <text evidence="1 11">Part of the binding-protein-dependent transport system for molybdenum; probably responsible for the translocation of the substrate across the membrane.</text>
</comment>
<evidence type="ECO:0000256" key="3">
    <source>
        <dbReference type="ARBA" id="ARBA00007069"/>
    </source>
</evidence>
<dbReference type="SUPFAM" id="SSF161098">
    <property type="entry name" value="MetI-like"/>
    <property type="match status" value="1"/>
</dbReference>
<dbReference type="InterPro" id="IPR011867">
    <property type="entry name" value="ModB_ABC"/>
</dbReference>
<comment type="subcellular location">
    <subcellularLocation>
        <location evidence="11">Cell inner membrane</location>
        <topology evidence="11">Multi-pass membrane protein</topology>
    </subcellularLocation>
    <subcellularLocation>
        <location evidence="2 10">Cell membrane</location>
        <topology evidence="2 10">Multi-pass membrane protein</topology>
    </subcellularLocation>
</comment>
<feature type="transmembrane region" description="Helical" evidence="10">
    <location>
        <begin position="200"/>
        <end position="221"/>
    </location>
</feature>
<dbReference type="PROSITE" id="PS50928">
    <property type="entry name" value="ABC_TM1"/>
    <property type="match status" value="1"/>
</dbReference>
<dbReference type="EMBL" id="CP140153">
    <property type="protein sequence ID" value="WQH16696.1"/>
    <property type="molecule type" value="Genomic_DNA"/>
</dbReference>
<evidence type="ECO:0000256" key="10">
    <source>
        <dbReference type="RuleBase" id="RU363032"/>
    </source>
</evidence>
<dbReference type="Pfam" id="PF00528">
    <property type="entry name" value="BPD_transp_1"/>
    <property type="match status" value="1"/>
</dbReference>
<dbReference type="Gene3D" id="1.10.3720.10">
    <property type="entry name" value="MetI-like"/>
    <property type="match status" value="1"/>
</dbReference>
<evidence type="ECO:0000256" key="2">
    <source>
        <dbReference type="ARBA" id="ARBA00004651"/>
    </source>
</evidence>
<feature type="transmembrane region" description="Helical" evidence="10">
    <location>
        <begin position="91"/>
        <end position="111"/>
    </location>
</feature>
<comment type="caution">
    <text evidence="11">Lacks conserved residue(s) required for the propagation of feature annotation.</text>
</comment>
<sequence length="230" mass="25319">MTLFGIPLDTHPIWLTLQVASVTTLLLLIIGVPIAWGLSRMRSRWRVVFEALVSLPLVLPPTVLGFYLIIAMNPNGTLTEFLGLFGFDGQLTFNFAGLVIGSVLFSLPFMVQPMMSAFQGLSEEVLDAARLMRATFLDRFFTVILPLSRQGLLVGSVLTFAHTVGEFGVVLMVGGNIEGQTRMVSIAIFDHVESFEYAQAHLLSAVMVIFSFAVLMGVYLINRRFSARLG</sequence>
<protein>
    <recommendedName>
        <fullName evidence="11">Molybdenum transport system permease</fullName>
    </recommendedName>
</protein>
<evidence type="ECO:0000259" key="12">
    <source>
        <dbReference type="PROSITE" id="PS50928"/>
    </source>
</evidence>
<dbReference type="NCBIfam" id="TIGR02141">
    <property type="entry name" value="modB_ABC"/>
    <property type="match status" value="1"/>
</dbReference>
<keyword evidence="4 10" id="KW-0813">Transport</keyword>
<evidence type="ECO:0000313" key="13">
    <source>
        <dbReference type="EMBL" id="WQH16696.1"/>
    </source>
</evidence>
<dbReference type="PANTHER" id="PTHR30183">
    <property type="entry name" value="MOLYBDENUM TRANSPORT SYSTEM PERMEASE PROTEIN MODB"/>
    <property type="match status" value="1"/>
</dbReference>
<evidence type="ECO:0000256" key="9">
    <source>
        <dbReference type="ARBA" id="ARBA00023136"/>
    </source>
</evidence>
<accession>A0ABZ0YWZ2</accession>
<gene>
    <name evidence="13" type="primary">modB</name>
    <name evidence="13" type="ORF">SR882_01995</name>
</gene>
<evidence type="ECO:0000256" key="11">
    <source>
        <dbReference type="RuleBase" id="RU365097"/>
    </source>
</evidence>
<keyword evidence="6 11" id="KW-0500">Molybdenum</keyword>
<evidence type="ECO:0000256" key="4">
    <source>
        <dbReference type="ARBA" id="ARBA00022448"/>
    </source>
</evidence>
<keyword evidence="11" id="KW-0997">Cell inner membrane</keyword>
<keyword evidence="9 10" id="KW-0472">Membrane</keyword>
<keyword evidence="5" id="KW-1003">Cell membrane</keyword>
<evidence type="ECO:0000256" key="6">
    <source>
        <dbReference type="ARBA" id="ARBA00022505"/>
    </source>
</evidence>